<organism evidence="9">
    <name type="scientific">Sesamum latifolium</name>
    <dbReference type="NCBI Taxonomy" id="2727402"/>
    <lineage>
        <taxon>Eukaryota</taxon>
        <taxon>Viridiplantae</taxon>
        <taxon>Streptophyta</taxon>
        <taxon>Embryophyta</taxon>
        <taxon>Tracheophyta</taxon>
        <taxon>Spermatophyta</taxon>
        <taxon>Magnoliopsida</taxon>
        <taxon>eudicotyledons</taxon>
        <taxon>Gunneridae</taxon>
        <taxon>Pentapetalae</taxon>
        <taxon>asterids</taxon>
        <taxon>lamiids</taxon>
        <taxon>Lamiales</taxon>
        <taxon>Pedaliaceae</taxon>
        <taxon>Sesamum</taxon>
    </lineage>
</organism>
<dbReference type="EMBL" id="JACGWN010000005">
    <property type="protein sequence ID" value="KAL0449976.1"/>
    <property type="molecule type" value="Genomic_DNA"/>
</dbReference>
<protein>
    <submittedName>
        <fullName evidence="9">G-box-binding factor 1</fullName>
    </submittedName>
</protein>
<evidence type="ECO:0000256" key="3">
    <source>
        <dbReference type="ARBA" id="ARBA00023015"/>
    </source>
</evidence>
<feature type="domain" description="BZIP" evidence="8">
    <location>
        <begin position="257"/>
        <end position="288"/>
    </location>
</feature>
<proteinExistence type="inferred from homology"/>
<evidence type="ECO:0000256" key="6">
    <source>
        <dbReference type="ARBA" id="ARBA00023242"/>
    </source>
</evidence>
<dbReference type="PANTHER" id="PTHR45967">
    <property type="entry name" value="G-BOX-BINDING FACTOR 3-RELATED"/>
    <property type="match status" value="1"/>
</dbReference>
<dbReference type="GO" id="GO:0005634">
    <property type="term" value="C:nucleus"/>
    <property type="evidence" value="ECO:0007669"/>
    <property type="project" value="UniProtKB-SubCell"/>
</dbReference>
<evidence type="ECO:0000256" key="5">
    <source>
        <dbReference type="ARBA" id="ARBA00023163"/>
    </source>
</evidence>
<sequence length="350" mass="37226">MGAGEEGTPAKSSKPASSTQEASNTPTTPAYPDWSSSMQAFYGAGATPPFFASTVASPTPFLWGGQHPLMPPYGTPVPYPALYPPGGVYAHPNMITAPVNVHGTVELEGKAAEGKDRGSRKKTKGTSGKTGDGGKATSGSGNDVGTQSGESGSEGSSDTSDDNNQEPSATKKGSFDQMLADGANAQNNAIPVSFQNPVPGNPVVSMPPTNLNIGMDLWNASPASSGAMKLRPSPPGISPGVAPSGVMNDQWIQDERELKRQKRKQSNRESARRSRLRKQAECEELQHRWRHWVTRIALSEMNCRGFLTNGLTLPYSSKFNNDKQPFLETELSVKTAWHKLKLVSASGKLA</sequence>
<keyword evidence="5" id="KW-0804">Transcription</keyword>
<dbReference type="PANTHER" id="PTHR45967:SF20">
    <property type="entry name" value="G-BOX-BINDING FACTOR 1"/>
    <property type="match status" value="1"/>
</dbReference>
<gene>
    <name evidence="9" type="ORF">Slati_1554000</name>
</gene>
<feature type="region of interest" description="Disordered" evidence="7">
    <location>
        <begin position="110"/>
        <end position="172"/>
    </location>
</feature>
<dbReference type="InterPro" id="IPR045314">
    <property type="entry name" value="bZIP_plant_GBF1"/>
</dbReference>
<dbReference type="SUPFAM" id="SSF57959">
    <property type="entry name" value="Leucine zipper domain"/>
    <property type="match status" value="1"/>
</dbReference>
<dbReference type="InterPro" id="IPR012900">
    <property type="entry name" value="MFMR"/>
</dbReference>
<evidence type="ECO:0000256" key="4">
    <source>
        <dbReference type="ARBA" id="ARBA00023125"/>
    </source>
</evidence>
<dbReference type="CDD" id="cd14702">
    <property type="entry name" value="bZIP_plant_GBF1"/>
    <property type="match status" value="1"/>
</dbReference>
<dbReference type="InterPro" id="IPR004827">
    <property type="entry name" value="bZIP"/>
</dbReference>
<dbReference type="InterPro" id="IPR044827">
    <property type="entry name" value="GBF-like"/>
</dbReference>
<comment type="subcellular location">
    <subcellularLocation>
        <location evidence="1">Nucleus</location>
    </subcellularLocation>
</comment>
<dbReference type="PROSITE" id="PS00036">
    <property type="entry name" value="BZIP_BASIC"/>
    <property type="match status" value="1"/>
</dbReference>
<dbReference type="Gene3D" id="1.20.5.170">
    <property type="match status" value="1"/>
</dbReference>
<dbReference type="PROSITE" id="PS50217">
    <property type="entry name" value="BZIP"/>
    <property type="match status" value="1"/>
</dbReference>
<dbReference type="Pfam" id="PF00170">
    <property type="entry name" value="bZIP_1"/>
    <property type="match status" value="1"/>
</dbReference>
<reference evidence="9" key="2">
    <citation type="journal article" date="2024" name="Plant">
        <title>Genomic evolution and insights into agronomic trait innovations of Sesamum species.</title>
        <authorList>
            <person name="Miao H."/>
            <person name="Wang L."/>
            <person name="Qu L."/>
            <person name="Liu H."/>
            <person name="Sun Y."/>
            <person name="Le M."/>
            <person name="Wang Q."/>
            <person name="Wei S."/>
            <person name="Zheng Y."/>
            <person name="Lin W."/>
            <person name="Duan Y."/>
            <person name="Cao H."/>
            <person name="Xiong S."/>
            <person name="Wang X."/>
            <person name="Wei L."/>
            <person name="Li C."/>
            <person name="Ma Q."/>
            <person name="Ju M."/>
            <person name="Zhao R."/>
            <person name="Li G."/>
            <person name="Mu C."/>
            <person name="Tian Q."/>
            <person name="Mei H."/>
            <person name="Zhang T."/>
            <person name="Gao T."/>
            <person name="Zhang H."/>
        </authorList>
    </citation>
    <scope>NUCLEOTIDE SEQUENCE</scope>
    <source>
        <strain evidence="9">KEN1</strain>
    </source>
</reference>
<evidence type="ECO:0000259" key="8">
    <source>
        <dbReference type="PROSITE" id="PS50217"/>
    </source>
</evidence>
<dbReference type="AlphaFoldDB" id="A0AAW2X8M8"/>
<keyword evidence="4" id="KW-0238">DNA-binding</keyword>
<evidence type="ECO:0000256" key="7">
    <source>
        <dbReference type="SAM" id="MobiDB-lite"/>
    </source>
</evidence>
<evidence type="ECO:0000256" key="2">
    <source>
        <dbReference type="ARBA" id="ARBA00007163"/>
    </source>
</evidence>
<comment type="similarity">
    <text evidence="2">Belongs to the bZIP family.</text>
</comment>
<dbReference type="Pfam" id="PF07777">
    <property type="entry name" value="MFMR"/>
    <property type="match status" value="1"/>
</dbReference>
<feature type="region of interest" description="Disordered" evidence="7">
    <location>
        <begin position="1"/>
        <end position="36"/>
    </location>
</feature>
<keyword evidence="3" id="KW-0805">Transcription regulation</keyword>
<comment type="caution">
    <text evidence="9">The sequence shown here is derived from an EMBL/GenBank/DDBJ whole genome shotgun (WGS) entry which is preliminary data.</text>
</comment>
<accession>A0AAW2X8M8</accession>
<feature type="compositionally biased region" description="Polar residues" evidence="7">
    <location>
        <begin position="10"/>
        <end position="36"/>
    </location>
</feature>
<dbReference type="GO" id="GO:0000976">
    <property type="term" value="F:transcription cis-regulatory region binding"/>
    <property type="evidence" value="ECO:0007669"/>
    <property type="project" value="UniProtKB-ARBA"/>
</dbReference>
<keyword evidence="6" id="KW-0539">Nucleus</keyword>
<feature type="compositionally biased region" description="Low complexity" evidence="7">
    <location>
        <begin position="148"/>
        <end position="158"/>
    </location>
</feature>
<dbReference type="GO" id="GO:0003700">
    <property type="term" value="F:DNA-binding transcription factor activity"/>
    <property type="evidence" value="ECO:0007669"/>
    <property type="project" value="InterPro"/>
</dbReference>
<feature type="region of interest" description="Disordered" evidence="7">
    <location>
        <begin position="258"/>
        <end position="279"/>
    </location>
</feature>
<name>A0AAW2X8M8_9LAMI</name>
<evidence type="ECO:0000256" key="1">
    <source>
        <dbReference type="ARBA" id="ARBA00004123"/>
    </source>
</evidence>
<dbReference type="SMART" id="SM00338">
    <property type="entry name" value="BRLZ"/>
    <property type="match status" value="1"/>
</dbReference>
<feature type="compositionally biased region" description="Basic and acidic residues" evidence="7">
    <location>
        <begin position="266"/>
        <end position="279"/>
    </location>
</feature>
<reference evidence="9" key="1">
    <citation type="submission" date="2020-06" db="EMBL/GenBank/DDBJ databases">
        <authorList>
            <person name="Li T."/>
            <person name="Hu X."/>
            <person name="Zhang T."/>
            <person name="Song X."/>
            <person name="Zhang H."/>
            <person name="Dai N."/>
            <person name="Sheng W."/>
            <person name="Hou X."/>
            <person name="Wei L."/>
        </authorList>
    </citation>
    <scope>NUCLEOTIDE SEQUENCE</scope>
    <source>
        <strain evidence="9">KEN1</strain>
        <tissue evidence="9">Leaf</tissue>
    </source>
</reference>
<evidence type="ECO:0000313" key="9">
    <source>
        <dbReference type="EMBL" id="KAL0449976.1"/>
    </source>
</evidence>
<feature type="region of interest" description="Disordered" evidence="7">
    <location>
        <begin position="223"/>
        <end position="246"/>
    </location>
</feature>
<dbReference type="InterPro" id="IPR046347">
    <property type="entry name" value="bZIP_sf"/>
</dbReference>